<dbReference type="GO" id="GO:0006904">
    <property type="term" value="P:vesicle docking involved in exocytosis"/>
    <property type="evidence" value="ECO:0007669"/>
    <property type="project" value="TreeGrafter"/>
</dbReference>
<dbReference type="AlphaFoldDB" id="A0AAW2YPY1"/>
<dbReference type="GO" id="GO:0007033">
    <property type="term" value="P:vacuole organization"/>
    <property type="evidence" value="ECO:0007669"/>
    <property type="project" value="TreeGrafter"/>
</dbReference>
<evidence type="ECO:0000256" key="8">
    <source>
        <dbReference type="SAM" id="Coils"/>
    </source>
</evidence>
<evidence type="ECO:0000256" key="6">
    <source>
        <dbReference type="ARBA" id="ARBA00022927"/>
    </source>
</evidence>
<keyword evidence="8" id="KW-0175">Coiled coil</keyword>
<dbReference type="Proteomes" id="UP001431209">
    <property type="component" value="Unassembled WGS sequence"/>
</dbReference>
<feature type="compositionally biased region" description="Acidic residues" evidence="9">
    <location>
        <begin position="590"/>
        <end position="602"/>
    </location>
</feature>
<organism evidence="11 12">
    <name type="scientific">Acrasis kona</name>
    <dbReference type="NCBI Taxonomy" id="1008807"/>
    <lineage>
        <taxon>Eukaryota</taxon>
        <taxon>Discoba</taxon>
        <taxon>Heterolobosea</taxon>
        <taxon>Tetramitia</taxon>
        <taxon>Eutetramitia</taxon>
        <taxon>Acrasidae</taxon>
        <taxon>Acrasis</taxon>
    </lineage>
</organism>
<feature type="domain" description="PEP5/VPS11 N-terminal" evidence="10">
    <location>
        <begin position="14"/>
        <end position="406"/>
    </location>
</feature>
<keyword evidence="2" id="KW-0813">Transport</keyword>
<evidence type="ECO:0000256" key="3">
    <source>
        <dbReference type="ARBA" id="ARBA00022723"/>
    </source>
</evidence>
<comment type="caution">
    <text evidence="11">The sequence shown here is derived from an EMBL/GenBank/DDBJ whole genome shotgun (WGS) entry which is preliminary data.</text>
</comment>
<feature type="coiled-coil region" evidence="8">
    <location>
        <begin position="1073"/>
        <end position="1114"/>
    </location>
</feature>
<dbReference type="SUPFAM" id="SSF57850">
    <property type="entry name" value="RING/U-box"/>
    <property type="match status" value="1"/>
</dbReference>
<evidence type="ECO:0000256" key="5">
    <source>
        <dbReference type="ARBA" id="ARBA00022833"/>
    </source>
</evidence>
<sequence>MTRDNSGGDGFSTTFSFFENKTIKWREDKKGKSSDSPLQTARIVSSTSGKNILLFGEKNGTVHVVDTIHHLHNTFQAFDKGCLALKLVSEYKLDPSVAQKDFSSLFGGGNINDPVLVHYLIAIGYDKPTKDDQKEVEDLDDALTREEIYKVKVFELTHESFRVHFQERYFFYLLPDKKNSGSRTVVKNLRGELVVTCFEVSDDLKNMAVYVANAKQAPLNIYGEIIYFKMDSNQTFCTNQPSSIPVPTKITVNSSMDVTNIGFARIPGGGYNFYATTQKSVYCCIISDRFTSLNRMNFTVVDSKNGALARNATVLHSKPTKAKPSVASFLITNKILINTQDGIHQYGLEENYMPCNDASYVTRASTFRDYLVLATRMDTISNVKVYNLESGFVCHEYDLSHHLSSYIQSNQQTKVKPTYQVLDVLPTHDPTIDSESNGSIYLLIREMKTAQVNEDVLPESTNILFSNALDLARESQVPGLEVEIRQKYGDYRFSLGQYQKAVNQYMMTIGDLEPSYVIRKLLDETNTKNEHLIRYLYALHRRNCFNNDHTTLLINCMLRLDKDVKEQGEFSREMQVLRDKQHFEQLNSDQVDDDDENDDDHDQNDQLNTDTSAQEFNSYILSKDKTSLLDCFTKSHHLLHYDPVTVIKALKINNYITNALLLAEKFALERHDDNDLHDWVIRINIEQSTLASMQSALRHIESLSVPQAIVFLKRYAKPLVAMLPMRTTNVLIRMCTGMYKNVPAYLHSNTANTFDPNRIFCLFEYRTSLVENNKQMYKSSLDSFVDYSGNDDFDGVVANPSDYIYAFVDQPFWLMVFLEVVTTYMNNHFYNKRHAGADGSSHELDVVVYNTLLELYIKYWNDNVKNVSSHSVVMAPYRDLFVNGSDLDQDSPDERFYDIYPIEKNQLEDSYEQKARTLIERDADRYDPHHALMLCQNVNFEFGILHLYKRLGLKYDVLQYHIDQIPHLDKLRSEDDDQDELDHIKQQTTKQFNKILETAFEYGDDDHNVWVLVLSFFTSARTNQHPDNIDYIIKILQKIKEKDVVPPLLVVKMICNSPHIKVAHLREYLHSKLHRDQDKTKEQNKTIKELTRENHKLNGEIEELRRNAQIFQSTQCTACLRTLNLPSVHFMCMHSYHQRCLEGDSCPKCADKNKVHVAELDKIKRLRENKHQQDRIDVFSQQLKDPKLGFEALANQFGNGLFLQPHFEDHSDDFWAKSDTDRFVL</sequence>
<feature type="region of interest" description="Disordered" evidence="9">
    <location>
        <begin position="588"/>
        <end position="609"/>
    </location>
</feature>
<gene>
    <name evidence="11" type="ORF">AKO1_008074</name>
</gene>
<dbReference type="Pfam" id="PF23341">
    <property type="entry name" value="PEP5_VPS11_N"/>
    <property type="match status" value="1"/>
</dbReference>
<evidence type="ECO:0000256" key="7">
    <source>
        <dbReference type="ARBA" id="ARBA00023136"/>
    </source>
</evidence>
<name>A0AAW2YPY1_9EUKA</name>
<proteinExistence type="predicted"/>
<keyword evidence="6" id="KW-0653">Protein transport</keyword>
<dbReference type="Pfam" id="PF23356">
    <property type="entry name" value="TPR_PEP5_VPS11"/>
    <property type="match status" value="2"/>
</dbReference>
<evidence type="ECO:0000256" key="9">
    <source>
        <dbReference type="SAM" id="MobiDB-lite"/>
    </source>
</evidence>
<evidence type="ECO:0000256" key="2">
    <source>
        <dbReference type="ARBA" id="ARBA00022448"/>
    </source>
</evidence>
<dbReference type="GO" id="GO:0030897">
    <property type="term" value="C:HOPS complex"/>
    <property type="evidence" value="ECO:0007669"/>
    <property type="project" value="TreeGrafter"/>
</dbReference>
<dbReference type="GO" id="GO:0005768">
    <property type="term" value="C:endosome"/>
    <property type="evidence" value="ECO:0007669"/>
    <property type="project" value="TreeGrafter"/>
</dbReference>
<dbReference type="PANTHER" id="PTHR23323">
    <property type="entry name" value="VACUOLAR PROTEIN SORTING-ASSOCIATED PROTEIN"/>
    <property type="match status" value="1"/>
</dbReference>
<dbReference type="CDD" id="cd16688">
    <property type="entry name" value="RING-H2_Vps11"/>
    <property type="match status" value="1"/>
</dbReference>
<dbReference type="GO" id="GO:0030674">
    <property type="term" value="F:protein-macromolecule adaptor activity"/>
    <property type="evidence" value="ECO:0007669"/>
    <property type="project" value="TreeGrafter"/>
</dbReference>
<dbReference type="PANTHER" id="PTHR23323:SF24">
    <property type="entry name" value="VACUOLAR PROTEIN SORTING-ASSOCIATED PROTEIN 11 HOMOLOG"/>
    <property type="match status" value="1"/>
</dbReference>
<evidence type="ECO:0000313" key="12">
    <source>
        <dbReference type="Proteomes" id="UP001431209"/>
    </source>
</evidence>
<dbReference type="InterPro" id="IPR057307">
    <property type="entry name" value="PEP5_VPS11_N"/>
</dbReference>
<keyword evidence="5" id="KW-0862">Zinc</keyword>
<evidence type="ECO:0000259" key="10">
    <source>
        <dbReference type="Pfam" id="PF23341"/>
    </source>
</evidence>
<keyword evidence="12" id="KW-1185">Reference proteome</keyword>
<dbReference type="GO" id="GO:0007032">
    <property type="term" value="P:endosome organization"/>
    <property type="evidence" value="ECO:0007669"/>
    <property type="project" value="TreeGrafter"/>
</dbReference>
<keyword evidence="7" id="KW-0472">Membrane</keyword>
<dbReference type="GO" id="GO:0015031">
    <property type="term" value="P:protein transport"/>
    <property type="evidence" value="ECO:0007669"/>
    <property type="project" value="UniProtKB-KW"/>
</dbReference>
<comment type="subcellular location">
    <subcellularLocation>
        <location evidence="1">Endomembrane system</location>
        <topology evidence="1">Peripheral membrane protein</topology>
    </subcellularLocation>
</comment>
<evidence type="ECO:0000313" key="11">
    <source>
        <dbReference type="EMBL" id="KAL0479247.1"/>
    </source>
</evidence>
<keyword evidence="3" id="KW-0479">Metal-binding</keyword>
<keyword evidence="4" id="KW-0863">Zinc-finger</keyword>
<reference evidence="11 12" key="1">
    <citation type="submission" date="2024-03" db="EMBL/GenBank/DDBJ databases">
        <title>The Acrasis kona genome and developmental transcriptomes reveal deep origins of eukaryotic multicellular pathways.</title>
        <authorList>
            <person name="Sheikh S."/>
            <person name="Fu C.-J."/>
            <person name="Brown M.W."/>
            <person name="Baldauf S.L."/>
        </authorList>
    </citation>
    <scope>NUCLEOTIDE SEQUENCE [LARGE SCALE GENOMIC DNA]</scope>
    <source>
        <strain evidence="11 12">ATCC MYA-3509</strain>
    </source>
</reference>
<evidence type="ECO:0000256" key="1">
    <source>
        <dbReference type="ARBA" id="ARBA00004184"/>
    </source>
</evidence>
<dbReference type="GO" id="GO:0048284">
    <property type="term" value="P:organelle fusion"/>
    <property type="evidence" value="ECO:0007669"/>
    <property type="project" value="TreeGrafter"/>
</dbReference>
<evidence type="ECO:0000256" key="4">
    <source>
        <dbReference type="ARBA" id="ARBA00022771"/>
    </source>
</evidence>
<protein>
    <submittedName>
        <fullName evidence="11">Vacuolar protein-sorting protein 11</fullName>
    </submittedName>
</protein>
<accession>A0AAW2YPY1</accession>
<dbReference type="EMBL" id="JAOPGA020000522">
    <property type="protein sequence ID" value="KAL0479247.1"/>
    <property type="molecule type" value="Genomic_DNA"/>
</dbReference>
<dbReference type="GO" id="GO:0008270">
    <property type="term" value="F:zinc ion binding"/>
    <property type="evidence" value="ECO:0007669"/>
    <property type="project" value="UniProtKB-KW"/>
</dbReference>
<dbReference type="InterPro" id="IPR057308">
    <property type="entry name" value="CHCR_PEP5_VPS11"/>
</dbReference>